<accession>A0A9W5Y082</accession>
<sequence length="274" mass="31244">MCTSFAVYSQNNPIYGMNFDSDDIDLKLNIYNYADSDVFYFSGLMDNIYRDIAGINSNGLFICTQALEYSPNFQPCSNGNNVFAFDVIEESLRVGDKVSDFLDILNNRNAFFSSNPFFPNMGLHTIIADKYGDAVILEEGINTNVISKIDGKFIVMTNFPNGNFKNQKFDEVYGCGADRYIKAYKNINDKINNFGINDAFDVLRRTCQDTTICSIVFEPLKLEAYICFKIDFDKKWKVSIKEKTIHSLNGFNNNNSIIFTTEGVSAKQLYKFYE</sequence>
<dbReference type="EMBL" id="BQXY01000001">
    <property type="protein sequence ID" value="GKU24124.1"/>
    <property type="molecule type" value="Genomic_DNA"/>
</dbReference>
<comment type="caution">
    <text evidence="1">The sequence shown here is derived from an EMBL/GenBank/DDBJ whole genome shotgun (WGS) entry which is preliminary data.</text>
</comment>
<protein>
    <recommendedName>
        <fullName evidence="3">Choloylglycine hydrolase</fullName>
    </recommendedName>
</protein>
<dbReference type="Gene3D" id="3.60.60.10">
    <property type="entry name" value="Penicillin V Acylase, Chain A"/>
    <property type="match status" value="1"/>
</dbReference>
<dbReference type="SUPFAM" id="SSF56235">
    <property type="entry name" value="N-terminal nucleophile aminohydrolases (Ntn hydrolases)"/>
    <property type="match status" value="1"/>
</dbReference>
<dbReference type="InterPro" id="IPR029055">
    <property type="entry name" value="Ntn_hydrolases_N"/>
</dbReference>
<dbReference type="AlphaFoldDB" id="A0A9W5Y082"/>
<evidence type="ECO:0000313" key="1">
    <source>
        <dbReference type="EMBL" id="GKU24124.1"/>
    </source>
</evidence>
<evidence type="ECO:0008006" key="3">
    <source>
        <dbReference type="Google" id="ProtNLM"/>
    </source>
</evidence>
<reference evidence="1" key="1">
    <citation type="journal article" date="2023" name="Int. J. Syst. Evol. Microbiol.">
        <title>&lt;i&gt;Clostridium folliculivorans&lt;/i&gt; sp. nov., isolated from soil samples of an organic paddy in Japan.</title>
        <authorList>
            <person name="Tazawa J."/>
            <person name="Kobayashi H."/>
            <person name="Tanizawa Y."/>
            <person name="Uchino A."/>
            <person name="Tanaka F."/>
            <person name="Urashima Y."/>
            <person name="Miura S."/>
            <person name="Sakamoto M."/>
            <person name="Ohkuma M."/>
            <person name="Tohno M."/>
        </authorList>
    </citation>
    <scope>NUCLEOTIDE SEQUENCE</scope>
    <source>
        <strain evidence="1">D1-1</strain>
    </source>
</reference>
<evidence type="ECO:0000313" key="2">
    <source>
        <dbReference type="Proteomes" id="UP001057868"/>
    </source>
</evidence>
<name>A0A9W5Y082_9CLOT</name>
<gene>
    <name evidence="1" type="ORF">CFOLD11_09500</name>
</gene>
<keyword evidence="2" id="KW-1185">Reference proteome</keyword>
<organism evidence="1 2">
    <name type="scientific">Clostridium folliculivorans</name>
    <dbReference type="NCBI Taxonomy" id="2886038"/>
    <lineage>
        <taxon>Bacteria</taxon>
        <taxon>Bacillati</taxon>
        <taxon>Bacillota</taxon>
        <taxon>Clostridia</taxon>
        <taxon>Eubacteriales</taxon>
        <taxon>Clostridiaceae</taxon>
        <taxon>Clostridium</taxon>
    </lineage>
</organism>
<dbReference type="Proteomes" id="UP001057868">
    <property type="component" value="Unassembled WGS sequence"/>
</dbReference>
<dbReference type="RefSeq" id="WP_261851148.1">
    <property type="nucleotide sequence ID" value="NZ_BQXY01000001.1"/>
</dbReference>
<proteinExistence type="predicted"/>